<dbReference type="EMBL" id="JAPWDO010000009">
    <property type="protein sequence ID" value="KAJ5456617.1"/>
    <property type="molecule type" value="Genomic_DNA"/>
</dbReference>
<dbReference type="AlphaFoldDB" id="A0A9W9WEJ8"/>
<accession>A0A9W9WEJ8</accession>
<gene>
    <name evidence="2" type="ORF">N7530_011891</name>
</gene>
<sequence>MAPISGLVNDNTLSPRADKQYVANMEKELFLAKMLLGFIGGAWVVFLGYTLYCQLKPKYEEKWKPKLKPKLRDCKEKYEGWEKMAWHAKEPKAPEPAHVARHSSQAPVKPIVRDLTPEYMRMSTAAI</sequence>
<evidence type="ECO:0000313" key="2">
    <source>
        <dbReference type="EMBL" id="KAJ5456617.1"/>
    </source>
</evidence>
<keyword evidence="3" id="KW-1185">Reference proteome</keyword>
<name>A0A9W9WEJ8_9EURO</name>
<dbReference type="Proteomes" id="UP001147760">
    <property type="component" value="Unassembled WGS sequence"/>
</dbReference>
<keyword evidence="1" id="KW-0812">Transmembrane</keyword>
<protein>
    <submittedName>
        <fullName evidence="2">Uncharacterized protein</fullName>
    </submittedName>
</protein>
<reference evidence="2" key="2">
    <citation type="journal article" date="2023" name="IMA Fungus">
        <title>Comparative genomic study of the Penicillium genus elucidates a diverse pangenome and 15 lateral gene transfer events.</title>
        <authorList>
            <person name="Petersen C."/>
            <person name="Sorensen T."/>
            <person name="Nielsen M.R."/>
            <person name="Sondergaard T.E."/>
            <person name="Sorensen J.L."/>
            <person name="Fitzpatrick D.A."/>
            <person name="Frisvad J.C."/>
            <person name="Nielsen K.L."/>
        </authorList>
    </citation>
    <scope>NUCLEOTIDE SEQUENCE</scope>
    <source>
        <strain evidence="2">IBT 17660</strain>
    </source>
</reference>
<keyword evidence="1" id="KW-1133">Transmembrane helix</keyword>
<evidence type="ECO:0000313" key="3">
    <source>
        <dbReference type="Proteomes" id="UP001147760"/>
    </source>
</evidence>
<proteinExistence type="predicted"/>
<dbReference type="OrthoDB" id="4296667at2759"/>
<reference evidence="2" key="1">
    <citation type="submission" date="2022-12" db="EMBL/GenBank/DDBJ databases">
        <authorList>
            <person name="Petersen C."/>
        </authorList>
    </citation>
    <scope>NUCLEOTIDE SEQUENCE</scope>
    <source>
        <strain evidence="2">IBT 17660</strain>
    </source>
</reference>
<keyword evidence="1" id="KW-0472">Membrane</keyword>
<feature type="transmembrane region" description="Helical" evidence="1">
    <location>
        <begin position="30"/>
        <end position="52"/>
    </location>
</feature>
<organism evidence="2 3">
    <name type="scientific">Penicillium desertorum</name>
    <dbReference type="NCBI Taxonomy" id="1303715"/>
    <lineage>
        <taxon>Eukaryota</taxon>
        <taxon>Fungi</taxon>
        <taxon>Dikarya</taxon>
        <taxon>Ascomycota</taxon>
        <taxon>Pezizomycotina</taxon>
        <taxon>Eurotiomycetes</taxon>
        <taxon>Eurotiomycetidae</taxon>
        <taxon>Eurotiales</taxon>
        <taxon>Aspergillaceae</taxon>
        <taxon>Penicillium</taxon>
    </lineage>
</organism>
<comment type="caution">
    <text evidence="2">The sequence shown here is derived from an EMBL/GenBank/DDBJ whole genome shotgun (WGS) entry which is preliminary data.</text>
</comment>
<evidence type="ECO:0000256" key="1">
    <source>
        <dbReference type="SAM" id="Phobius"/>
    </source>
</evidence>